<organism evidence="10 11">
    <name type="scientific">Podila minutissima</name>
    <dbReference type="NCBI Taxonomy" id="64525"/>
    <lineage>
        <taxon>Eukaryota</taxon>
        <taxon>Fungi</taxon>
        <taxon>Fungi incertae sedis</taxon>
        <taxon>Mucoromycota</taxon>
        <taxon>Mortierellomycotina</taxon>
        <taxon>Mortierellomycetes</taxon>
        <taxon>Mortierellales</taxon>
        <taxon>Mortierellaceae</taxon>
        <taxon>Podila</taxon>
    </lineage>
</organism>
<dbReference type="Pfam" id="PF21282">
    <property type="entry name" value="APC1_3rd"/>
    <property type="match status" value="1"/>
</dbReference>
<dbReference type="Pfam" id="PF20518">
    <property type="entry name" value="Apc1_MidN"/>
    <property type="match status" value="1"/>
</dbReference>
<comment type="caution">
    <text evidence="10">The sequence shown here is derived from an EMBL/GenBank/DDBJ whole genome shotgun (WGS) entry which is preliminary data.</text>
</comment>
<evidence type="ECO:0000256" key="3">
    <source>
        <dbReference type="ARBA" id="ARBA00022737"/>
    </source>
</evidence>
<evidence type="ECO:0000259" key="8">
    <source>
        <dbReference type="Pfam" id="PF20518"/>
    </source>
</evidence>
<dbReference type="InterPro" id="IPR041221">
    <property type="entry name" value="APC1_C"/>
</dbReference>
<keyword evidence="11" id="KW-1185">Reference proteome</keyword>
<keyword evidence="3" id="KW-0677">Repeat</keyword>
<evidence type="ECO:0000256" key="4">
    <source>
        <dbReference type="ARBA" id="ARBA00022776"/>
    </source>
</evidence>
<evidence type="ECO:0000313" key="11">
    <source>
        <dbReference type="Proteomes" id="UP000696485"/>
    </source>
</evidence>
<evidence type="ECO:0000256" key="5">
    <source>
        <dbReference type="ARBA" id="ARBA00023306"/>
    </source>
</evidence>
<dbReference type="PANTHER" id="PTHR12827:SF3">
    <property type="entry name" value="ANAPHASE-PROMOTING COMPLEX SUBUNIT 1"/>
    <property type="match status" value="1"/>
</dbReference>
<dbReference type="EMBL" id="JAAAUY010000001">
    <property type="protein sequence ID" value="KAF9338416.1"/>
    <property type="molecule type" value="Genomic_DNA"/>
</dbReference>
<comment type="similarity">
    <text evidence="1">Belongs to the APC1 family.</text>
</comment>
<dbReference type="InterPro" id="IPR049255">
    <property type="entry name" value="Apc1_N"/>
</dbReference>
<feature type="domain" description="Anaphase-promoting complex subunit 1 beta-sandwich" evidence="9">
    <location>
        <begin position="1293"/>
        <end position="1332"/>
    </location>
</feature>
<evidence type="ECO:0000256" key="1">
    <source>
        <dbReference type="ARBA" id="ARBA00010547"/>
    </source>
</evidence>
<evidence type="ECO:0000259" key="6">
    <source>
        <dbReference type="Pfam" id="PF12859"/>
    </source>
</evidence>
<reference evidence="10" key="1">
    <citation type="journal article" date="2020" name="Fungal Divers.">
        <title>Resolving the Mortierellaceae phylogeny through synthesis of multi-gene phylogenetics and phylogenomics.</title>
        <authorList>
            <person name="Vandepol N."/>
            <person name="Liber J."/>
            <person name="Desiro A."/>
            <person name="Na H."/>
            <person name="Kennedy M."/>
            <person name="Barry K."/>
            <person name="Grigoriev I.V."/>
            <person name="Miller A.N."/>
            <person name="O'Donnell K."/>
            <person name="Stajich J.E."/>
            <person name="Bonito G."/>
        </authorList>
    </citation>
    <scope>NUCLEOTIDE SEQUENCE</scope>
    <source>
        <strain evidence="10">NVP1</strain>
    </source>
</reference>
<name>A0A9P5VRI1_9FUNG</name>
<evidence type="ECO:0000259" key="9">
    <source>
        <dbReference type="Pfam" id="PF21282"/>
    </source>
</evidence>
<evidence type="ECO:0000259" key="7">
    <source>
        <dbReference type="Pfam" id="PF18122"/>
    </source>
</evidence>
<accession>A0A9P5VRI1</accession>
<keyword evidence="4" id="KW-0498">Mitosis</keyword>
<dbReference type="InterPro" id="IPR046794">
    <property type="entry name" value="Apc1_MidN"/>
</dbReference>
<evidence type="ECO:0000313" key="10">
    <source>
        <dbReference type="EMBL" id="KAF9338416.1"/>
    </source>
</evidence>
<dbReference type="Gene3D" id="1.25.10.10">
    <property type="entry name" value="Leucine-rich Repeat Variant"/>
    <property type="match status" value="1"/>
</dbReference>
<gene>
    <name evidence="10" type="primary">ANAPC1</name>
    <name evidence="10" type="ORF">BG006_000015</name>
</gene>
<dbReference type="GO" id="GO:0070979">
    <property type="term" value="P:protein K11-linked ubiquitination"/>
    <property type="evidence" value="ECO:0007669"/>
    <property type="project" value="TreeGrafter"/>
</dbReference>
<feature type="domain" description="Anaphase-promoting complex subunit 1 N-terminal" evidence="6">
    <location>
        <begin position="67"/>
        <end position="176"/>
    </location>
</feature>
<dbReference type="InterPro" id="IPR048971">
    <property type="entry name" value="Apc1_3rd"/>
</dbReference>
<sequence length="1591" mass="177269">MDIAILGEYRYFGQEDSPDRLAASIHPSGIWSDLPLVTDPPQSLLFPPIIDGTVPGSIKQTAAPRGYDVELVVSKSRVTWAQGTVLRKVLDYSSEAGTVIQALFVWFADSTNAPTQAPTPISTDQPKDASHQGRRQALVVILRGVAKIYFHNGETHSVRIPFRVHKAWAMDLGLLIEIPYDKNIGVPPFYTIMGPLEEFAAVSMVPAPSSRIQETEVHNTLKHLSCMDPLHSIAVTVDVVQKRFRIWKYMSTMPRPTAVEMEPNTYFFEVSCDIKFPSPDVKVFGAHALDGSYVFCIFSKTRKRVECYTIGDEIKALWTRPAADAISLQATRPNLLDVLVLPLANQGPGLLLWTGYAAEFVSCQAKVDKIVQLKDAVQDRVSLVLSTGAIMRAQLSFMARSSLVRETLDALSYALPIDLLQMAKHRFLQLEFSQDSKYTDVRSPREWDNLVTTLLSLINIDLATSPEKPEPESDWDVFLNSDMHRQLGGHPSFRGSTALLPPPSNNPFTDMTHKSRQLAALHFNTPPTSSLDHCLKFVITALHLVLEDRKINLATCREGDPMPLLMLLCHLSGKTTWIDFYGRYDTSNRWITALQNIHMDKTVVPLEDHKHAPPDLFKWISDIVSRSSAQATESFPTLLSIRTERDPTQTVFVRLELPPCHQTKKITKLFTTLMLDIDGEQAVVRALASDEFSNTFLDQLPFGVSLPLREAIWKCRRNPSPDLGPKALSFIGRNDLAELKSINQPGHYITMPSRRVTEPAKKWDIHSLCKDVVNTGEENDLVTLGTEITDSEVTNLRFGADKRVAETQRMLQSSSVLEISAPDDTDLSEEDVRTEHQDLLRRLAQRTLALPVGRAILTFGTLASNLPQKYPVPLITLSAKLTPSHGVTEFDVSTIGGEHVLDWPQFHNGVAAGLRISPNSTDVKGSWVIYNRPTTLDSTHAGFLLALGLTGHLRVLSASQLYRYLTAEHEMTSTGLLLGMACANRGTMDRMTTKQLALRIPGLLPPEAAPLNLSLLDQISCVLGIGLLYMETSNRGMAEVMLSEIGRIPQGHELQECHSLAAGFALGFVTLAQGNRQTGLNDMKIVEVLMGHMPGSNYRSGLGRGSSGASVALGLMYLRTNDVLIADKLRVPDTQFDLDYFTPDALTLRVICRCLVLWDSIVPTKRWILSQVPRYLKNNAGGPPKAETSRQSYYAILAGCCFALGLRFAGSSNETAFECVIHYVDMFRELGRNAGVRIHLKAAYYQSQIQIGLDRRGSVTEDWIRSRQAQGPLFGSPINVVPRASQDPNIVVKDEVLETMTPCLLPELALISKIEVLGPRYWPITLDMSDGQLGRTRLWRILKARSMAVIRHLGHLSYADDPLGTRGVLARPFPKLLDGEMDETQIPKGNMAQRIEQMLRDQFQRNQASMQQHLGPGGSGENSKSYGEDFCGIFMQDPHVTAFANYLCRAPTQGQQATQHNRVLSVDDQQDEARAVFFTEVLYECLTADKVEALGAHVWLFDIANRLETLDTLSMQTIWELRIVKNYYDTQRRLKGDGQERNALGQPVFATKATDEDGSETLVKVGRIYELFAKITKKVEGQLDSRQRHHA</sequence>
<protein>
    <submittedName>
        <fullName evidence="10">Anaphase-promoting complex subunit 1</fullName>
    </submittedName>
</protein>
<proteinExistence type="inferred from homology"/>
<dbReference type="GO" id="GO:0031145">
    <property type="term" value="P:anaphase-promoting complex-dependent catabolic process"/>
    <property type="evidence" value="ECO:0007669"/>
    <property type="project" value="TreeGrafter"/>
</dbReference>
<dbReference type="Proteomes" id="UP000696485">
    <property type="component" value="Unassembled WGS sequence"/>
</dbReference>
<dbReference type="Pfam" id="PF18122">
    <property type="entry name" value="APC1_C"/>
    <property type="match status" value="1"/>
</dbReference>
<dbReference type="GO" id="GO:0007091">
    <property type="term" value="P:metaphase/anaphase transition of mitotic cell cycle"/>
    <property type="evidence" value="ECO:0007669"/>
    <property type="project" value="TreeGrafter"/>
</dbReference>
<dbReference type="GO" id="GO:0051301">
    <property type="term" value="P:cell division"/>
    <property type="evidence" value="ECO:0007669"/>
    <property type="project" value="UniProtKB-KW"/>
</dbReference>
<dbReference type="InterPro" id="IPR024990">
    <property type="entry name" value="Apc1"/>
</dbReference>
<dbReference type="GO" id="GO:0060090">
    <property type="term" value="F:molecular adaptor activity"/>
    <property type="evidence" value="ECO:0007669"/>
    <property type="project" value="TreeGrafter"/>
</dbReference>
<evidence type="ECO:0000256" key="2">
    <source>
        <dbReference type="ARBA" id="ARBA00022618"/>
    </source>
</evidence>
<feature type="domain" description="Anaphase-promoting complex subunit 1 C-terminal" evidence="7">
    <location>
        <begin position="1429"/>
        <end position="1556"/>
    </location>
</feature>
<dbReference type="InterPro" id="IPR011989">
    <property type="entry name" value="ARM-like"/>
</dbReference>
<dbReference type="GO" id="GO:0005680">
    <property type="term" value="C:anaphase-promoting complex"/>
    <property type="evidence" value="ECO:0007669"/>
    <property type="project" value="InterPro"/>
</dbReference>
<dbReference type="Pfam" id="PF12859">
    <property type="entry name" value="ANAPC1"/>
    <property type="match status" value="1"/>
</dbReference>
<dbReference type="PANTHER" id="PTHR12827">
    <property type="entry name" value="MEIOTIC CHECKPOINT REGULATOR TSG24 FAMILY MEMBER"/>
    <property type="match status" value="1"/>
</dbReference>
<feature type="domain" description="Anaphase-promoting complex subunit 1 middle" evidence="8">
    <location>
        <begin position="689"/>
        <end position="737"/>
    </location>
</feature>
<keyword evidence="5" id="KW-0131">Cell cycle</keyword>
<keyword evidence="2" id="KW-0132">Cell division</keyword>